<dbReference type="InterPro" id="IPR029752">
    <property type="entry name" value="D-isomer_DH_CS1"/>
</dbReference>
<proteinExistence type="inferred from homology"/>
<dbReference type="SUPFAM" id="SSF51735">
    <property type="entry name" value="NAD(P)-binding Rossmann-fold domains"/>
    <property type="match status" value="1"/>
</dbReference>
<accession>A0A0X8FF46</accession>
<dbReference type="NCBIfam" id="NF006374">
    <property type="entry name" value="PRK08605.1"/>
    <property type="match status" value="1"/>
</dbReference>
<evidence type="ECO:0000313" key="12">
    <source>
        <dbReference type="Proteomes" id="UP001069145"/>
    </source>
</evidence>
<comment type="similarity">
    <text evidence="1 4">Belongs to the D-isomer specific 2-hydroxyacid dehydrogenase family.</text>
</comment>
<evidence type="ECO:0000313" key="10">
    <source>
        <dbReference type="Proteomes" id="UP000251923"/>
    </source>
</evidence>
<dbReference type="EMBL" id="QMHM01000019">
    <property type="protein sequence ID" value="RAV77796.1"/>
    <property type="molecule type" value="Genomic_DNA"/>
</dbReference>
<dbReference type="AlphaFoldDB" id="A0A0X8FF46"/>
<dbReference type="PROSITE" id="PS00065">
    <property type="entry name" value="D_2_HYDROXYACID_DH_1"/>
    <property type="match status" value="1"/>
</dbReference>
<evidence type="ECO:0000313" key="8">
    <source>
        <dbReference type="EMBL" id="QPS02122.1"/>
    </source>
</evidence>
<dbReference type="RefSeq" id="WP_013669562.1">
    <property type="nucleotide sequence ID" value="NZ_CAJHLF010000015.1"/>
</dbReference>
<dbReference type="OMA" id="IAFYTNT"/>
<evidence type="ECO:0000256" key="1">
    <source>
        <dbReference type="ARBA" id="ARBA00005854"/>
    </source>
</evidence>
<dbReference type="EC" id="1.1.1.28" evidence="9"/>
<evidence type="ECO:0000259" key="5">
    <source>
        <dbReference type="Pfam" id="PF00389"/>
    </source>
</evidence>
<dbReference type="Pfam" id="PF00389">
    <property type="entry name" value="2-Hacid_dh"/>
    <property type="match status" value="1"/>
</dbReference>
<dbReference type="EMBL" id="JAOTML010000013">
    <property type="protein sequence ID" value="MCY3054088.1"/>
    <property type="molecule type" value="Genomic_DNA"/>
</dbReference>
<dbReference type="InterPro" id="IPR036291">
    <property type="entry name" value="NAD(P)-bd_dom_sf"/>
</dbReference>
<dbReference type="OrthoDB" id="9805416at2"/>
<keyword evidence="12" id="KW-1185">Reference proteome</keyword>
<evidence type="ECO:0000256" key="3">
    <source>
        <dbReference type="ARBA" id="ARBA00023027"/>
    </source>
</evidence>
<feature type="domain" description="D-isomer specific 2-hydroxyacid dehydrogenase catalytic" evidence="5">
    <location>
        <begin position="10"/>
        <end position="331"/>
    </location>
</feature>
<reference evidence="8 11" key="2">
    <citation type="submission" date="2020-12" db="EMBL/GenBank/DDBJ databases">
        <title>FDA dAtabase for Regulatory Grade micrObial Sequences (FDA-ARGOS): Supporting development and validation of Infectious Disease Dx tests.</title>
        <authorList>
            <person name="Sproer C."/>
            <person name="Gronow S."/>
            <person name="Severitt S."/>
            <person name="Schroder I."/>
            <person name="Tallon L."/>
            <person name="Sadzewicz L."/>
            <person name="Zhao X."/>
            <person name="Boylan J."/>
            <person name="Ott S."/>
            <person name="Bowen H."/>
            <person name="Vavikolanu K."/>
            <person name="Mehta A."/>
            <person name="Aluvathingal J."/>
            <person name="Nadendla S."/>
            <person name="Lowell S."/>
            <person name="Myers T."/>
            <person name="Yan Y."/>
            <person name="Sichtig H."/>
        </authorList>
    </citation>
    <scope>NUCLEOTIDE SEQUENCE [LARGE SCALE GENOMIC DNA]</scope>
    <source>
        <strain evidence="8 11">FDAARGOS_911</strain>
    </source>
</reference>
<dbReference type="GeneID" id="89334648"/>
<dbReference type="InterPro" id="IPR029753">
    <property type="entry name" value="D-isomer_DH_CS"/>
</dbReference>
<dbReference type="GO" id="GO:0051287">
    <property type="term" value="F:NAD binding"/>
    <property type="evidence" value="ECO:0007669"/>
    <property type="project" value="InterPro"/>
</dbReference>
<sequence length="331" mass="37143">MTKIYMYGVSEQEEDLAKKWGEDNNVELTLDADILSEATVDRCEGYDGVSTYQYTPLEDSVYPVLKSFGIKNIAQRMAGFDPYNLELAAENDVIISNVPAYSPESIAEYTLAQALNAIRKLYTVRDHSNHHDFRESLYIRGQRLGTKTVAILGTGRIGQATARLFKGFGCKILGYDLYPNDKLGDLLEYRDTPEECVKEADIISLHLPSTDDTYHLFNADLLKQCKEGAVIINAGRGALIDTDALLDALDAGHLQAAMLDTYENEFDYVKHDWSHKGIVDQTFLRLLHHPAVSYTPHIAYYTDESVQNMVFHALNATKSVIETGDTELRVN</sequence>
<dbReference type="Proteomes" id="UP000251923">
    <property type="component" value="Unassembled WGS sequence"/>
</dbReference>
<evidence type="ECO:0000256" key="4">
    <source>
        <dbReference type="RuleBase" id="RU003719"/>
    </source>
</evidence>
<dbReference type="PROSITE" id="PS00671">
    <property type="entry name" value="D_2_HYDROXYACID_DH_3"/>
    <property type="match status" value="1"/>
</dbReference>
<gene>
    <name evidence="9" type="ORF">DBT54_08125</name>
    <name evidence="8" type="ORF">I6G68_03370</name>
    <name evidence="7" type="ORF">ODY43_08860</name>
</gene>
<dbReference type="PANTHER" id="PTHR43026">
    <property type="entry name" value="2-HYDROXYACID DEHYDROGENASE HOMOLOG 1-RELATED"/>
    <property type="match status" value="1"/>
</dbReference>
<dbReference type="GO" id="GO:0008720">
    <property type="term" value="F:D-lactate dehydrogenase (NAD+) activity"/>
    <property type="evidence" value="ECO:0007669"/>
    <property type="project" value="UniProtKB-EC"/>
</dbReference>
<evidence type="ECO:0000259" key="6">
    <source>
        <dbReference type="Pfam" id="PF02826"/>
    </source>
</evidence>
<dbReference type="EMBL" id="CP065662">
    <property type="protein sequence ID" value="QPS02122.1"/>
    <property type="molecule type" value="Genomic_DNA"/>
</dbReference>
<evidence type="ECO:0000313" key="11">
    <source>
        <dbReference type="Proteomes" id="UP000594771"/>
    </source>
</evidence>
<dbReference type="KEGG" id="aun:AWM73_06660"/>
<reference evidence="7" key="3">
    <citation type="submission" date="2022-09" db="EMBL/GenBank/DDBJ databases">
        <title>Aerococcus urinae taxonomy study.</title>
        <authorList>
            <person name="Christensen J."/>
            <person name="Senneby E."/>
        </authorList>
    </citation>
    <scope>NUCLEOTIDE SEQUENCE</scope>
    <source>
        <strain evidence="7">NLD-066-U95</strain>
    </source>
</reference>
<name>A0A0X8FF46_9LACT</name>
<dbReference type="CDD" id="cd12186">
    <property type="entry name" value="LDH"/>
    <property type="match status" value="1"/>
</dbReference>
<evidence type="ECO:0000313" key="9">
    <source>
        <dbReference type="EMBL" id="RAV77796.1"/>
    </source>
</evidence>
<dbReference type="Gene3D" id="3.40.50.720">
    <property type="entry name" value="NAD(P)-binding Rossmann-like Domain"/>
    <property type="match status" value="2"/>
</dbReference>
<dbReference type="Proteomes" id="UP001069145">
    <property type="component" value="Unassembled WGS sequence"/>
</dbReference>
<keyword evidence="2 4" id="KW-0560">Oxidoreductase</keyword>
<dbReference type="InterPro" id="IPR006140">
    <property type="entry name" value="D-isomer_DH_NAD-bd"/>
</dbReference>
<evidence type="ECO:0000313" key="7">
    <source>
        <dbReference type="EMBL" id="MCY3054088.1"/>
    </source>
</evidence>
<keyword evidence="3" id="KW-0520">NAD</keyword>
<dbReference type="Pfam" id="PF02826">
    <property type="entry name" value="2-Hacid_dh_C"/>
    <property type="match status" value="1"/>
</dbReference>
<dbReference type="InterPro" id="IPR058205">
    <property type="entry name" value="D-LDH-like"/>
</dbReference>
<reference evidence="9 10" key="1">
    <citation type="submission" date="2018-04" db="EMBL/GenBank/DDBJ databases">
        <title>Aerococcus urinae genomes.</title>
        <authorList>
            <person name="Hilt E."/>
            <person name="Gilbert N.M."/>
            <person name="Thomas-White K."/>
            <person name="Putonti C."/>
            <person name="Lewis A.L."/>
            <person name="Visck K.L."/>
            <person name="Wolfe A.J."/>
        </authorList>
    </citation>
    <scope>NUCLEOTIDE SEQUENCE [LARGE SCALE GENOMIC DNA]</scope>
    <source>
        <strain evidence="9 10">UMB7480</strain>
    </source>
</reference>
<dbReference type="InterPro" id="IPR006139">
    <property type="entry name" value="D-isomer_2_OHA_DH_cat_dom"/>
</dbReference>
<organism evidence="9 10">
    <name type="scientific">Aerococcus urinae</name>
    <dbReference type="NCBI Taxonomy" id="1376"/>
    <lineage>
        <taxon>Bacteria</taxon>
        <taxon>Bacillati</taxon>
        <taxon>Bacillota</taxon>
        <taxon>Bacilli</taxon>
        <taxon>Lactobacillales</taxon>
        <taxon>Aerococcaceae</taxon>
        <taxon>Aerococcus</taxon>
    </lineage>
</organism>
<evidence type="ECO:0000256" key="2">
    <source>
        <dbReference type="ARBA" id="ARBA00023002"/>
    </source>
</evidence>
<protein>
    <submittedName>
        <fullName evidence="9">D-2-hydroxyacid dehydrogenase</fullName>
        <ecNumber evidence="9">1.1.1.28</ecNumber>
    </submittedName>
</protein>
<feature type="domain" description="D-isomer specific 2-hydroxyacid dehydrogenase NAD-binding" evidence="6">
    <location>
        <begin position="112"/>
        <end position="299"/>
    </location>
</feature>
<dbReference type="Proteomes" id="UP000594771">
    <property type="component" value="Chromosome"/>
</dbReference>
<dbReference type="SUPFAM" id="SSF52283">
    <property type="entry name" value="Formate/glycerate dehydrogenase catalytic domain-like"/>
    <property type="match status" value="1"/>
</dbReference>
<dbReference type="PANTHER" id="PTHR43026:SF1">
    <property type="entry name" value="2-HYDROXYACID DEHYDROGENASE HOMOLOG 1-RELATED"/>
    <property type="match status" value="1"/>
</dbReference>